<feature type="region of interest" description="Disordered" evidence="1">
    <location>
        <begin position="1060"/>
        <end position="1092"/>
    </location>
</feature>
<feature type="compositionally biased region" description="Low complexity" evidence="1">
    <location>
        <begin position="1314"/>
        <end position="1328"/>
    </location>
</feature>
<reference evidence="2 3" key="1">
    <citation type="submission" date="2017-09" db="EMBL/GenBank/DDBJ databases">
        <title>Genome sequencing of Besnoitia besnoiti strain Bb-Ger1.</title>
        <authorList>
            <person name="Schares G."/>
            <person name="Venepally P."/>
            <person name="Lorenzi H.A."/>
        </authorList>
    </citation>
    <scope>NUCLEOTIDE SEQUENCE [LARGE SCALE GENOMIC DNA]</scope>
    <source>
        <strain evidence="2 3">Bb-Ger1</strain>
    </source>
</reference>
<dbReference type="EMBL" id="NWUJ01000009">
    <property type="protein sequence ID" value="PFH33104.1"/>
    <property type="molecule type" value="Genomic_DNA"/>
</dbReference>
<keyword evidence="3" id="KW-1185">Reference proteome</keyword>
<feature type="compositionally biased region" description="Polar residues" evidence="1">
    <location>
        <begin position="356"/>
        <end position="370"/>
    </location>
</feature>
<dbReference type="OrthoDB" id="10457214at2759"/>
<dbReference type="Proteomes" id="UP000224006">
    <property type="component" value="Chromosome VIII"/>
</dbReference>
<feature type="compositionally biased region" description="Basic and acidic residues" evidence="1">
    <location>
        <begin position="1060"/>
        <end position="1084"/>
    </location>
</feature>
<feature type="region of interest" description="Disordered" evidence="1">
    <location>
        <begin position="1247"/>
        <end position="1290"/>
    </location>
</feature>
<feature type="region of interest" description="Disordered" evidence="1">
    <location>
        <begin position="627"/>
        <end position="745"/>
    </location>
</feature>
<gene>
    <name evidence="2" type="ORF">BESB_083030</name>
</gene>
<feature type="region of interest" description="Disordered" evidence="1">
    <location>
        <begin position="897"/>
        <end position="920"/>
    </location>
</feature>
<proteinExistence type="predicted"/>
<protein>
    <submittedName>
        <fullName evidence="2">Uncharacterized protein</fullName>
    </submittedName>
</protein>
<feature type="compositionally biased region" description="Gly residues" evidence="1">
    <location>
        <begin position="712"/>
        <end position="721"/>
    </location>
</feature>
<evidence type="ECO:0000256" key="1">
    <source>
        <dbReference type="SAM" id="MobiDB-lite"/>
    </source>
</evidence>
<feature type="compositionally biased region" description="Low complexity" evidence="1">
    <location>
        <begin position="780"/>
        <end position="791"/>
    </location>
</feature>
<name>A0A2A9M7E2_BESBE</name>
<feature type="compositionally biased region" description="Low complexity" evidence="1">
    <location>
        <begin position="1247"/>
        <end position="1257"/>
    </location>
</feature>
<dbReference type="KEGG" id="bbes:BESB_083030"/>
<evidence type="ECO:0000313" key="2">
    <source>
        <dbReference type="EMBL" id="PFH33104.1"/>
    </source>
</evidence>
<dbReference type="VEuPathDB" id="ToxoDB:BESB_083030"/>
<feature type="region of interest" description="Disordered" evidence="1">
    <location>
        <begin position="268"/>
        <end position="453"/>
    </location>
</feature>
<accession>A0A2A9M7E2</accession>
<organism evidence="2 3">
    <name type="scientific">Besnoitia besnoiti</name>
    <name type="common">Apicomplexan protozoan</name>
    <dbReference type="NCBI Taxonomy" id="94643"/>
    <lineage>
        <taxon>Eukaryota</taxon>
        <taxon>Sar</taxon>
        <taxon>Alveolata</taxon>
        <taxon>Apicomplexa</taxon>
        <taxon>Conoidasida</taxon>
        <taxon>Coccidia</taxon>
        <taxon>Eucoccidiorida</taxon>
        <taxon>Eimeriorina</taxon>
        <taxon>Sarcocystidae</taxon>
        <taxon>Besnoitia</taxon>
    </lineage>
</organism>
<feature type="compositionally biased region" description="Low complexity" evidence="1">
    <location>
        <begin position="268"/>
        <end position="278"/>
    </location>
</feature>
<sequence>MHPRQSEPGGAAGGGLGPPSGVVGLPGATLGREETGLYGAGAPPAALHAFLRPSSPASANADAAPAGQAAFSGYANALGPPASLYAAPGGVPLSVASLSSLALSGAAPPGPGNPAAHLAGLALQHQVPQSGAGAIPGFANPALFAAAAHPLASAGRAAAQTVVPRSSLVHAGVPLQAAAPEGPGISLGGARKSHPAAGLQQVPGGVLPPGAAGSGFLPVSAGGLLVQQGYVSTAGLVSVTPQQSRNLANAAAATAALAAQAAEATAAARRAGAQPATGPSGGPGVSHPPSGGKGGGGRSSSKGGGKKQAVSQASAVVDSGVSAGAQHTGPPAAAGRDSAGSEGAHGAVKGDRETDSASQWAPSGASSVVSQLPRRQAAPGPAADVSGGAHHAGPQKGKAGDGGTGVSSSAARGPAGPAGGGERDEAGLSRETSRNKPQTQGGGRRDGSRGALTSGAGAWTAAGGVYLGEDVLTAVAVEDESLRWSLFISNALRWAAAPALDYDVSDGGWGATPEETDGTGDIPQRGPPPGDPAAAQATEGGGRGTDEGAASAARGTGESAPVGDPCSGLAPLSLQPHVFLKPGSRNACGVSEERDEEEVERQQRRACQARERLRRKARLLEARERLRSHAGAGGVQKQSEKDAGAGLFGFRSEAGGGDKAEGVGFDPPRGDSPHGSGEVGAHDLNGAVSAAPSSRGLWGESGTETGGDDGDALGGGSGGDMGYLRDSGLEDDELEEEEEEEDPGLLRVLGVCCTAFVEEVMASAASYAVTLRSSSSLPAAPLSSSLQSALPCPQPSAARFSGPSAPEASAAPAAERGGLAVGSVCGAAAAVALESGGTGRAVEVTKQHVDLALERLWGESTVQRLLQGIRERKRANRARLRQLEAVGVAARLAKAGGRATAGDAEEGEAAEGGRALPRAGREAKVLGAGGEEARAHEEDEDMLAEELFLGGCFGDDGNEGEADTPKEDLAAAALPASPGGRGPAAPWAEGEASEVAHAAAGGLSPDLLYYKEALETSARWDEIDRLVARDPFAPFASFHADLAQAEYVLTQRHLQKTLELHAQRARDRSPAKEPREKRVTREEEGPFALGEAAAADDDSVKGLLAKAQALAQRNREKVAQKAVDEEMQVEGAGGGRDQDGEDLLFQAFDFSNSSLALLAHPSASLSLPVDSEHCVNSGTAADGLFVQGGVSGAENGRQGAAPEEAFSPDAPVSSATFFEEEDFLMEQRGGAGAFVEPREGDIAVAAEGGEATEDGTGLRSEGERQSPLSAPEAAAARDDAEPGGGLEEGGLDQALEDELEESLLMGMDGGGSLGEAAAGPGDGEPAAGCMRDDEDSDLFAAAPGFSAEEIGQEASGEDLLQDGAEARAGGRVYAHDATEFSHADAQGEEDGDVDLEEELFAGLEEDDG</sequence>
<comment type="caution">
    <text evidence="2">The sequence shown here is derived from an EMBL/GenBank/DDBJ whole genome shotgun (WGS) entry which is preliminary data.</text>
</comment>
<dbReference type="RefSeq" id="XP_029217113.1">
    <property type="nucleotide sequence ID" value="XM_029366653.1"/>
</dbReference>
<feature type="compositionally biased region" description="Basic and acidic residues" evidence="1">
    <location>
        <begin position="421"/>
        <end position="434"/>
    </location>
</feature>
<evidence type="ECO:0000313" key="3">
    <source>
        <dbReference type="Proteomes" id="UP000224006"/>
    </source>
</evidence>
<feature type="compositionally biased region" description="Acidic residues" evidence="1">
    <location>
        <begin position="729"/>
        <end position="743"/>
    </location>
</feature>
<feature type="region of interest" description="Disordered" evidence="1">
    <location>
        <begin position="506"/>
        <end position="568"/>
    </location>
</feature>
<feature type="region of interest" description="Disordered" evidence="1">
    <location>
        <begin position="1"/>
        <end position="38"/>
    </location>
</feature>
<feature type="region of interest" description="Disordered" evidence="1">
    <location>
        <begin position="780"/>
        <end position="811"/>
    </location>
</feature>
<feature type="region of interest" description="Disordered" evidence="1">
    <location>
        <begin position="1305"/>
        <end position="1335"/>
    </location>
</feature>
<dbReference type="GeneID" id="40313229"/>